<gene>
    <name evidence="13" type="ORF">MSPICULIGERA_LOCUS20109</name>
</gene>
<feature type="binding site" evidence="9">
    <location>
        <position position="298"/>
    </location>
    <ligand>
        <name>Zn(2+)</name>
        <dbReference type="ChEBI" id="CHEBI:29105"/>
        <note>catalytic</note>
    </ligand>
</feature>
<organism evidence="13 14">
    <name type="scientific">Mesorhabditis spiculigera</name>
    <dbReference type="NCBI Taxonomy" id="96644"/>
    <lineage>
        <taxon>Eukaryota</taxon>
        <taxon>Metazoa</taxon>
        <taxon>Ecdysozoa</taxon>
        <taxon>Nematoda</taxon>
        <taxon>Chromadorea</taxon>
        <taxon>Rhabditida</taxon>
        <taxon>Rhabditina</taxon>
        <taxon>Rhabditomorpha</taxon>
        <taxon>Rhabditoidea</taxon>
        <taxon>Rhabditidae</taxon>
        <taxon>Mesorhabditinae</taxon>
        <taxon>Mesorhabditis</taxon>
    </lineage>
</organism>
<dbReference type="InterPro" id="IPR027268">
    <property type="entry name" value="Peptidase_M4/M1_CTD_sf"/>
</dbReference>
<evidence type="ECO:0000259" key="11">
    <source>
        <dbReference type="Pfam" id="PF01433"/>
    </source>
</evidence>
<evidence type="ECO:0000259" key="12">
    <source>
        <dbReference type="Pfam" id="PF17900"/>
    </source>
</evidence>
<comment type="caution">
    <text evidence="13">The sequence shown here is derived from an EMBL/GenBank/DDBJ whole genome shotgun (WGS) entry which is preliminary data.</text>
</comment>
<evidence type="ECO:0000256" key="9">
    <source>
        <dbReference type="PIRSR" id="PIRSR634016-3"/>
    </source>
</evidence>
<reference evidence="13" key="1">
    <citation type="submission" date="2023-06" db="EMBL/GenBank/DDBJ databases">
        <authorList>
            <person name="Delattre M."/>
        </authorList>
    </citation>
    <scope>NUCLEOTIDE SEQUENCE</scope>
    <source>
        <strain evidence="13">AF72</strain>
    </source>
</reference>
<dbReference type="InterPro" id="IPR014782">
    <property type="entry name" value="Peptidase_M1_dom"/>
</dbReference>
<dbReference type="FunFam" id="1.10.390.10:FF:000006">
    <property type="entry name" value="Puromycin-sensitive aminopeptidase"/>
    <property type="match status" value="1"/>
</dbReference>
<keyword evidence="6 9" id="KW-0862">Zinc</keyword>
<keyword evidence="3" id="KW-0645">Protease</keyword>
<dbReference type="GO" id="GO:0016020">
    <property type="term" value="C:membrane"/>
    <property type="evidence" value="ECO:0007669"/>
    <property type="project" value="TreeGrafter"/>
</dbReference>
<proteinExistence type="inferred from homology"/>
<comment type="cofactor">
    <cofactor evidence="9">
        <name>Zn(2+)</name>
        <dbReference type="ChEBI" id="CHEBI:29105"/>
    </cofactor>
    <text evidence="9">Binds 1 zinc ion per subunit.</text>
</comment>
<dbReference type="EMBL" id="CATQJA010002664">
    <property type="protein sequence ID" value="CAJ0581960.1"/>
    <property type="molecule type" value="Genomic_DNA"/>
</dbReference>
<dbReference type="SUPFAM" id="SSF55486">
    <property type="entry name" value="Metalloproteases ('zincins'), catalytic domain"/>
    <property type="match status" value="1"/>
</dbReference>
<dbReference type="SUPFAM" id="SSF63737">
    <property type="entry name" value="Leukotriene A4 hydrolase N-terminal domain"/>
    <property type="match status" value="1"/>
</dbReference>
<keyword evidence="5" id="KW-0378">Hydrolase</keyword>
<evidence type="ECO:0000256" key="4">
    <source>
        <dbReference type="ARBA" id="ARBA00022723"/>
    </source>
</evidence>
<keyword evidence="2" id="KW-0031">Aminopeptidase</keyword>
<dbReference type="Pfam" id="PF01433">
    <property type="entry name" value="Peptidase_M1"/>
    <property type="match status" value="1"/>
</dbReference>
<feature type="site" description="Transition state stabilizer" evidence="10">
    <location>
        <position position="381"/>
    </location>
</feature>
<evidence type="ECO:0000256" key="5">
    <source>
        <dbReference type="ARBA" id="ARBA00022801"/>
    </source>
</evidence>
<name>A0AA36GE42_9BILA</name>
<dbReference type="Gene3D" id="2.60.40.1730">
    <property type="entry name" value="tricorn interacting facor f3 domain"/>
    <property type="match status" value="1"/>
</dbReference>
<dbReference type="InterPro" id="IPR045357">
    <property type="entry name" value="Aminopeptidase_N-like_N"/>
</dbReference>
<evidence type="ECO:0008006" key="15">
    <source>
        <dbReference type="Google" id="ProtNLM"/>
    </source>
</evidence>
<evidence type="ECO:0000256" key="6">
    <source>
        <dbReference type="ARBA" id="ARBA00022833"/>
    </source>
</evidence>
<dbReference type="CDD" id="cd09601">
    <property type="entry name" value="M1_APN-Q_like"/>
    <property type="match status" value="1"/>
</dbReference>
<dbReference type="Gene3D" id="1.10.390.10">
    <property type="entry name" value="Neutral Protease Domain 2"/>
    <property type="match status" value="1"/>
</dbReference>
<dbReference type="PANTHER" id="PTHR11533:SF301">
    <property type="entry name" value="AMINOPEPTIDASE"/>
    <property type="match status" value="1"/>
</dbReference>
<feature type="domain" description="Aminopeptidase N-like N-terminal" evidence="12">
    <location>
        <begin position="16"/>
        <end position="187"/>
    </location>
</feature>
<evidence type="ECO:0000313" key="13">
    <source>
        <dbReference type="EMBL" id="CAJ0581960.1"/>
    </source>
</evidence>
<dbReference type="AlphaFoldDB" id="A0AA36GE42"/>
<feature type="binding site" evidence="9">
    <location>
        <position position="294"/>
    </location>
    <ligand>
        <name>Zn(2+)</name>
        <dbReference type="ChEBI" id="CHEBI:29105"/>
        <note>catalytic</note>
    </ligand>
</feature>
<dbReference type="Proteomes" id="UP001177023">
    <property type="component" value="Unassembled WGS sequence"/>
</dbReference>
<keyword evidence="7" id="KW-0482">Metalloprotease</keyword>
<dbReference type="InterPro" id="IPR034016">
    <property type="entry name" value="M1_APN-typ"/>
</dbReference>
<dbReference type="InterPro" id="IPR042097">
    <property type="entry name" value="Aminopeptidase_N-like_N_sf"/>
</dbReference>
<dbReference type="PANTHER" id="PTHR11533">
    <property type="entry name" value="PROTEASE M1 ZINC METALLOPROTEASE"/>
    <property type="match status" value="1"/>
</dbReference>
<evidence type="ECO:0000256" key="8">
    <source>
        <dbReference type="PIRSR" id="PIRSR634016-1"/>
    </source>
</evidence>
<feature type="domain" description="Peptidase M1 membrane alanine aminopeptidase" evidence="11">
    <location>
        <begin position="222"/>
        <end position="433"/>
    </location>
</feature>
<dbReference type="GO" id="GO:0006508">
    <property type="term" value="P:proteolysis"/>
    <property type="evidence" value="ECO:0007669"/>
    <property type="project" value="UniProtKB-KW"/>
</dbReference>
<dbReference type="GO" id="GO:0005737">
    <property type="term" value="C:cytoplasm"/>
    <property type="evidence" value="ECO:0007669"/>
    <property type="project" value="TreeGrafter"/>
</dbReference>
<sequence length="567" mass="64447">MKVHLPGYGAEIEGPKNLTFDATLVTRISVISTTNKIVLNLKKLNISDVYVTMNDQPVTVLSKTVEEKLELVTIQLAKNLEIGSRVVLTLVYVGPIDNSLGGLYQSKYKHTDGTEKIIATSQMEPTDARRMVPCFDEPAFKANWTVTVTHPKGTSALSNSIEDSVTPIDAEWLESKFKATPKMSSYLLAVLVSEFEYNEGQTKSGIRFRVWGRPEAKDQTKYALEAGIKCIEHYEQFYGIPFPLEKQDMVALPDFAAGAMENWGLITYRENSLLYDATLYKPEQKQRVAVVVAHELAHQWFGNLVTMKWWSELWLNEGFAAFVEYLGTDFISNRKFRMDETFVIDAQETGFKEDAIPTSHPLSFKIDRASEVEEAFDGITYDKGSAVIRMIRYTMGEEIFDKAINLYLKRFSYNNADATDLMTALGEFVPGSVLGADGKKLDVLEYAQQWTQQMGYPVLTVSRMNDHMVRVVQNRFKLANDTPDQEKYSKPDYGFKWDVPVWYSKGGDDTTHFAWLPRDADLIVGARGDAVPIFNYDSRGFYRVNYDAELWMLIAKKLQEDHTGDRE</sequence>
<dbReference type="GO" id="GO:0042277">
    <property type="term" value="F:peptide binding"/>
    <property type="evidence" value="ECO:0007669"/>
    <property type="project" value="TreeGrafter"/>
</dbReference>
<feature type="binding site" evidence="9">
    <location>
        <position position="317"/>
    </location>
    <ligand>
        <name>Zn(2+)</name>
        <dbReference type="ChEBI" id="CHEBI:29105"/>
        <note>catalytic</note>
    </ligand>
</feature>
<dbReference type="GO" id="GO:0005615">
    <property type="term" value="C:extracellular space"/>
    <property type="evidence" value="ECO:0007669"/>
    <property type="project" value="TreeGrafter"/>
</dbReference>
<evidence type="ECO:0000256" key="3">
    <source>
        <dbReference type="ARBA" id="ARBA00022670"/>
    </source>
</evidence>
<dbReference type="InterPro" id="IPR050344">
    <property type="entry name" value="Peptidase_M1_aminopeptidases"/>
</dbReference>
<keyword evidence="14" id="KW-1185">Reference proteome</keyword>
<dbReference type="GO" id="GO:0008270">
    <property type="term" value="F:zinc ion binding"/>
    <property type="evidence" value="ECO:0007669"/>
    <property type="project" value="InterPro"/>
</dbReference>
<keyword evidence="4 9" id="KW-0479">Metal-binding</keyword>
<dbReference type="GO" id="GO:0043171">
    <property type="term" value="P:peptide catabolic process"/>
    <property type="evidence" value="ECO:0007669"/>
    <property type="project" value="TreeGrafter"/>
</dbReference>
<comment type="similarity">
    <text evidence="1">Belongs to the peptidase M1 family.</text>
</comment>
<dbReference type="GO" id="GO:0070006">
    <property type="term" value="F:metalloaminopeptidase activity"/>
    <property type="evidence" value="ECO:0007669"/>
    <property type="project" value="TreeGrafter"/>
</dbReference>
<evidence type="ECO:0000256" key="10">
    <source>
        <dbReference type="PIRSR" id="PIRSR634016-4"/>
    </source>
</evidence>
<dbReference type="Pfam" id="PF17900">
    <property type="entry name" value="Peptidase_M1_N"/>
    <property type="match status" value="1"/>
</dbReference>
<protein>
    <recommendedName>
        <fullName evidence="15">Aminopeptidase N</fullName>
    </recommendedName>
</protein>
<evidence type="ECO:0000256" key="7">
    <source>
        <dbReference type="ARBA" id="ARBA00023049"/>
    </source>
</evidence>
<dbReference type="Gene3D" id="2.60.40.1910">
    <property type="match status" value="1"/>
</dbReference>
<evidence type="ECO:0000256" key="2">
    <source>
        <dbReference type="ARBA" id="ARBA00022438"/>
    </source>
</evidence>
<feature type="active site" description="Proton acceptor" evidence="8">
    <location>
        <position position="295"/>
    </location>
</feature>
<evidence type="ECO:0000256" key="1">
    <source>
        <dbReference type="ARBA" id="ARBA00010136"/>
    </source>
</evidence>
<accession>A0AA36GE42</accession>
<dbReference type="PRINTS" id="PR00756">
    <property type="entry name" value="ALADIPTASE"/>
</dbReference>
<feature type="non-terminal residue" evidence="13">
    <location>
        <position position="567"/>
    </location>
</feature>
<evidence type="ECO:0000313" key="14">
    <source>
        <dbReference type="Proteomes" id="UP001177023"/>
    </source>
</evidence>
<dbReference type="InterPro" id="IPR001930">
    <property type="entry name" value="Peptidase_M1"/>
</dbReference>